<comment type="catalytic activity">
    <reaction evidence="4">
        <text>a 2'-deoxyadenosine in DNA + S-adenosyl-L-methionine = an N(6)-methyl-2'-deoxyadenosine in DNA + S-adenosyl-L-homocysteine + H(+)</text>
        <dbReference type="Rhea" id="RHEA:15197"/>
        <dbReference type="Rhea" id="RHEA-COMP:12418"/>
        <dbReference type="Rhea" id="RHEA-COMP:12419"/>
        <dbReference type="ChEBI" id="CHEBI:15378"/>
        <dbReference type="ChEBI" id="CHEBI:57856"/>
        <dbReference type="ChEBI" id="CHEBI:59789"/>
        <dbReference type="ChEBI" id="CHEBI:90615"/>
        <dbReference type="ChEBI" id="CHEBI:90616"/>
        <dbReference type="EC" id="2.1.1.72"/>
    </reaction>
</comment>
<gene>
    <name evidence="8" type="ORF">FHT02_004241</name>
</gene>
<dbReference type="Pfam" id="PF01555">
    <property type="entry name" value="N6_N4_Mtase"/>
    <property type="match status" value="1"/>
</dbReference>
<evidence type="ECO:0000256" key="6">
    <source>
        <dbReference type="SAM" id="MobiDB-lite"/>
    </source>
</evidence>
<dbReference type="RefSeq" id="WP_184091910.1">
    <property type="nucleotide sequence ID" value="NZ_JACIJF010000033.1"/>
</dbReference>
<dbReference type="EMBL" id="JACIJF010000033">
    <property type="protein sequence ID" value="MBB5712979.1"/>
    <property type="molecule type" value="Genomic_DNA"/>
</dbReference>
<reference evidence="8 9" key="1">
    <citation type="submission" date="2020-08" db="EMBL/GenBank/DDBJ databases">
        <title>Genomic Encyclopedia of Type Strains, Phase IV (KMG-IV): sequencing the most valuable type-strain genomes for metagenomic binning, comparative biology and taxonomic classification.</title>
        <authorList>
            <person name="Goeker M."/>
        </authorList>
    </citation>
    <scope>NUCLEOTIDE SEQUENCE [LARGE SCALE GENOMIC DNA]</scope>
    <source>
        <strain evidence="8 9">DSM 26736</strain>
    </source>
</reference>
<proteinExistence type="inferred from homology"/>
<dbReference type="InterPro" id="IPR001091">
    <property type="entry name" value="RM_Methyltransferase"/>
</dbReference>
<sequence length="453" mass="49719">MTLPIHDILNQLGAAITAQLEAANDRAASAEVEYARLRDGLRALVGGATVSDPAPANDVAEISTSQPVADAVDDADRNPSRISDEPFLTALTSNWQGAHAVRKAILASGLKVAYGTVYKRMAKLAVAFPDMIEEADAPVRWRLRSPSYSEPAGGEVKPKRVNKNARPPKPLRPANDMPPAAITDVRERVATATPPMQVFSPTLHHGDCFEAMKSIADGSVDLILTDPPYSTTGLDIDPRIDLTALWAEYRRIIKTTGTIIMFGSQPFTSRLVWEARDLFKHDLVWIKNRATGSLQARNRPLKQHEDVLIFSMGTTIHQKSSARRYAYNALGQTSAGMKKISMGKHSAYLRDVKHYPGRIYEGTTNNPRTTLFCPKDRGNLHPFQKPLNLLEYLIRTYSNDGDVVLDTFMGSGGTCVAAMRAGRRSIGVEMSKKYYAVAQRRVDAAFPSLSEAA</sequence>
<keyword evidence="2 8" id="KW-0489">Methyltransferase</keyword>
<comment type="similarity">
    <text evidence="1 5">Belongs to the N(4)/N(6)-methyltransferase family.</text>
</comment>
<dbReference type="SUPFAM" id="SSF53335">
    <property type="entry name" value="S-adenosyl-L-methionine-dependent methyltransferases"/>
    <property type="match status" value="1"/>
</dbReference>
<dbReference type="GO" id="GO:0032259">
    <property type="term" value="P:methylation"/>
    <property type="evidence" value="ECO:0007669"/>
    <property type="project" value="UniProtKB-KW"/>
</dbReference>
<dbReference type="InterPro" id="IPR029063">
    <property type="entry name" value="SAM-dependent_MTases_sf"/>
</dbReference>
<evidence type="ECO:0000259" key="7">
    <source>
        <dbReference type="Pfam" id="PF01555"/>
    </source>
</evidence>
<feature type="domain" description="DNA methylase N-4/N-6" evidence="7">
    <location>
        <begin position="220"/>
        <end position="439"/>
    </location>
</feature>
<evidence type="ECO:0000256" key="2">
    <source>
        <dbReference type="ARBA" id="ARBA00022603"/>
    </source>
</evidence>
<dbReference type="InterPro" id="IPR002052">
    <property type="entry name" value="DNA_methylase_N6_adenine_CS"/>
</dbReference>
<dbReference type="Proteomes" id="UP000527143">
    <property type="component" value="Unassembled WGS sequence"/>
</dbReference>
<keyword evidence="9" id="KW-1185">Reference proteome</keyword>
<dbReference type="PROSITE" id="PS00092">
    <property type="entry name" value="N6_MTASE"/>
    <property type="match status" value="1"/>
</dbReference>
<dbReference type="Gene3D" id="3.40.50.150">
    <property type="entry name" value="Vaccinia Virus protein VP39"/>
    <property type="match status" value="1"/>
</dbReference>
<dbReference type="AlphaFoldDB" id="A0A840YTD5"/>
<evidence type="ECO:0000256" key="1">
    <source>
        <dbReference type="ARBA" id="ARBA00006594"/>
    </source>
</evidence>
<name>A0A840YTD5_9SPHN</name>
<evidence type="ECO:0000313" key="8">
    <source>
        <dbReference type="EMBL" id="MBB5712979.1"/>
    </source>
</evidence>
<evidence type="ECO:0000256" key="5">
    <source>
        <dbReference type="RuleBase" id="RU362026"/>
    </source>
</evidence>
<evidence type="ECO:0000256" key="4">
    <source>
        <dbReference type="ARBA" id="ARBA00047942"/>
    </source>
</evidence>
<comment type="caution">
    <text evidence="8">The sequence shown here is derived from an EMBL/GenBank/DDBJ whole genome shotgun (WGS) entry which is preliminary data.</text>
</comment>
<protein>
    <recommendedName>
        <fullName evidence="5">Methyltransferase</fullName>
        <ecNumber evidence="5">2.1.1.-</ecNumber>
    </recommendedName>
</protein>
<dbReference type="CDD" id="cd02440">
    <property type="entry name" value="AdoMet_MTases"/>
    <property type="match status" value="1"/>
</dbReference>
<feature type="region of interest" description="Disordered" evidence="6">
    <location>
        <begin position="146"/>
        <end position="179"/>
    </location>
</feature>
<evidence type="ECO:0000256" key="3">
    <source>
        <dbReference type="ARBA" id="ARBA00022679"/>
    </source>
</evidence>
<organism evidence="8 9">
    <name type="scientific">Sphingomonas xinjiangensis</name>
    <dbReference type="NCBI Taxonomy" id="643568"/>
    <lineage>
        <taxon>Bacteria</taxon>
        <taxon>Pseudomonadati</taxon>
        <taxon>Pseudomonadota</taxon>
        <taxon>Alphaproteobacteria</taxon>
        <taxon>Sphingomonadales</taxon>
        <taxon>Sphingomonadaceae</taxon>
        <taxon>Sphingomonas</taxon>
    </lineage>
</organism>
<dbReference type="PRINTS" id="PR00508">
    <property type="entry name" value="S21N4MTFRASE"/>
</dbReference>
<dbReference type="GO" id="GO:0008170">
    <property type="term" value="F:N-methyltransferase activity"/>
    <property type="evidence" value="ECO:0007669"/>
    <property type="project" value="InterPro"/>
</dbReference>
<dbReference type="GO" id="GO:0003677">
    <property type="term" value="F:DNA binding"/>
    <property type="evidence" value="ECO:0007669"/>
    <property type="project" value="InterPro"/>
</dbReference>
<accession>A0A840YTD5</accession>
<evidence type="ECO:0000313" key="9">
    <source>
        <dbReference type="Proteomes" id="UP000527143"/>
    </source>
</evidence>
<keyword evidence="3" id="KW-0808">Transferase</keyword>
<dbReference type="GO" id="GO:0009007">
    <property type="term" value="F:site-specific DNA-methyltransferase (adenine-specific) activity"/>
    <property type="evidence" value="ECO:0007669"/>
    <property type="project" value="UniProtKB-EC"/>
</dbReference>
<dbReference type="InterPro" id="IPR002941">
    <property type="entry name" value="DNA_methylase_N4/N6"/>
</dbReference>
<dbReference type="EC" id="2.1.1.-" evidence="5"/>